<evidence type="ECO:0000256" key="3">
    <source>
        <dbReference type="ARBA" id="ARBA00022559"/>
    </source>
</evidence>
<protein>
    <recommendedName>
        <fullName evidence="2">thioredoxin-dependent peroxiredoxin</fullName>
        <ecNumber evidence="2">1.11.1.24</ecNumber>
    </recommendedName>
    <alternativeName>
        <fullName evidence="10">Thioredoxin peroxidase</fullName>
    </alternativeName>
</protein>
<dbReference type="InterPro" id="IPR013766">
    <property type="entry name" value="Thioredoxin_domain"/>
</dbReference>
<keyword evidence="8" id="KW-1015">Disulfide bond</keyword>
<comment type="catalytic activity">
    <reaction evidence="12">
        <text>a hydroperoxide + [thioredoxin]-dithiol = an alcohol + [thioredoxin]-disulfide + H2O</text>
        <dbReference type="Rhea" id="RHEA:62620"/>
        <dbReference type="Rhea" id="RHEA-COMP:10698"/>
        <dbReference type="Rhea" id="RHEA-COMP:10700"/>
        <dbReference type="ChEBI" id="CHEBI:15377"/>
        <dbReference type="ChEBI" id="CHEBI:29950"/>
        <dbReference type="ChEBI" id="CHEBI:30879"/>
        <dbReference type="ChEBI" id="CHEBI:35924"/>
        <dbReference type="ChEBI" id="CHEBI:50058"/>
        <dbReference type="EC" id="1.11.1.24"/>
    </reaction>
</comment>
<comment type="similarity">
    <text evidence="11">Belongs to the peroxiredoxin family. BCP/PrxQ subfamily.</text>
</comment>
<dbReference type="EMBL" id="DSTX01000013">
    <property type="protein sequence ID" value="HFK21091.1"/>
    <property type="molecule type" value="Genomic_DNA"/>
</dbReference>
<sequence length="155" mass="17396">MTRVRLGEKAPDFKLMSNKGVEISLSDFKAKKNVVLYFYPKDESPGCTKQACKFRDNYEKFLEYGAEVLGVSSDSIESHAKFSANHNLPFHLLSDSDGQVRRLYGVSSTLGLIPGRVTFIIDKEGTVRHIFASQHDAERHIDESIKVLKEISGQS</sequence>
<feature type="active site" description="Cysteine sulfenic acid (-SOH) intermediate; for peroxidase activity" evidence="14">
    <location>
        <position position="47"/>
    </location>
</feature>
<evidence type="ECO:0000256" key="1">
    <source>
        <dbReference type="ARBA" id="ARBA00011245"/>
    </source>
</evidence>
<proteinExistence type="inferred from homology"/>
<evidence type="ECO:0000256" key="4">
    <source>
        <dbReference type="ARBA" id="ARBA00022862"/>
    </source>
</evidence>
<dbReference type="PANTHER" id="PTHR42801">
    <property type="entry name" value="THIOREDOXIN-DEPENDENT PEROXIDE REDUCTASE"/>
    <property type="match status" value="1"/>
</dbReference>
<dbReference type="GO" id="GO:0045454">
    <property type="term" value="P:cell redox homeostasis"/>
    <property type="evidence" value="ECO:0007669"/>
    <property type="project" value="TreeGrafter"/>
</dbReference>
<feature type="domain" description="Thioredoxin" evidence="15">
    <location>
        <begin position="4"/>
        <end position="153"/>
    </location>
</feature>
<evidence type="ECO:0000259" key="15">
    <source>
        <dbReference type="PROSITE" id="PS51352"/>
    </source>
</evidence>
<name>A0A7C3IMB7_9CREN</name>
<dbReference type="Pfam" id="PF00578">
    <property type="entry name" value="AhpC-TSA"/>
    <property type="match status" value="1"/>
</dbReference>
<comment type="subunit">
    <text evidence="1">Monomer.</text>
</comment>
<dbReference type="InterPro" id="IPR024706">
    <property type="entry name" value="Peroxiredoxin_AhpC-typ"/>
</dbReference>
<evidence type="ECO:0000256" key="2">
    <source>
        <dbReference type="ARBA" id="ARBA00013017"/>
    </source>
</evidence>
<evidence type="ECO:0000256" key="7">
    <source>
        <dbReference type="ARBA" id="ARBA00023078"/>
    </source>
</evidence>
<dbReference type="EC" id="1.11.1.24" evidence="2"/>
<dbReference type="AlphaFoldDB" id="A0A7C3IMB7"/>
<dbReference type="GO" id="GO:0034599">
    <property type="term" value="P:cellular response to oxidative stress"/>
    <property type="evidence" value="ECO:0007669"/>
    <property type="project" value="TreeGrafter"/>
</dbReference>
<dbReference type="GO" id="GO:0008379">
    <property type="term" value="F:thioredoxin peroxidase activity"/>
    <property type="evidence" value="ECO:0007669"/>
    <property type="project" value="TreeGrafter"/>
</dbReference>
<evidence type="ECO:0000256" key="5">
    <source>
        <dbReference type="ARBA" id="ARBA00022946"/>
    </source>
</evidence>
<dbReference type="Gene3D" id="3.40.30.10">
    <property type="entry name" value="Glutaredoxin"/>
    <property type="match status" value="1"/>
</dbReference>
<comment type="caution">
    <text evidence="16">The sequence shown here is derived from an EMBL/GenBank/DDBJ whole genome shotgun (WGS) entry which is preliminary data.</text>
</comment>
<evidence type="ECO:0000256" key="9">
    <source>
        <dbReference type="ARBA" id="ARBA00023284"/>
    </source>
</evidence>
<dbReference type="CDD" id="cd03017">
    <property type="entry name" value="PRX_BCP"/>
    <property type="match status" value="1"/>
</dbReference>
<keyword evidence="7" id="KW-0793">Thylakoid</keyword>
<organism evidence="16">
    <name type="scientific">Candidatus Methanomethylicus mesodigestus</name>
    <dbReference type="NCBI Taxonomy" id="1867258"/>
    <lineage>
        <taxon>Archaea</taxon>
        <taxon>Thermoproteota</taxon>
        <taxon>Methanosuratincolia</taxon>
        <taxon>Candidatus Methanomethylicales</taxon>
        <taxon>Candidatus Methanomethylicaceae</taxon>
        <taxon>Candidatus Methanomethylicus</taxon>
    </lineage>
</organism>
<dbReference type="InterPro" id="IPR036249">
    <property type="entry name" value="Thioredoxin-like_sf"/>
</dbReference>
<dbReference type="PIRSF" id="PIRSF000239">
    <property type="entry name" value="AHPC"/>
    <property type="match status" value="1"/>
</dbReference>
<evidence type="ECO:0000256" key="14">
    <source>
        <dbReference type="PIRSR" id="PIRSR000239-1"/>
    </source>
</evidence>
<accession>A0A7C3IMB7</accession>
<evidence type="ECO:0000256" key="6">
    <source>
        <dbReference type="ARBA" id="ARBA00023002"/>
    </source>
</evidence>
<comment type="subcellular location">
    <subcellularLocation>
        <location evidence="13">Thylakoid</location>
    </subcellularLocation>
</comment>
<dbReference type="PANTHER" id="PTHR42801:SF4">
    <property type="entry name" value="AHPC_TSA FAMILY PROTEIN"/>
    <property type="match status" value="1"/>
</dbReference>
<dbReference type="GO" id="GO:0005737">
    <property type="term" value="C:cytoplasm"/>
    <property type="evidence" value="ECO:0007669"/>
    <property type="project" value="TreeGrafter"/>
</dbReference>
<dbReference type="SUPFAM" id="SSF52833">
    <property type="entry name" value="Thioredoxin-like"/>
    <property type="match status" value="1"/>
</dbReference>
<keyword evidence="9" id="KW-0676">Redox-active center</keyword>
<evidence type="ECO:0000313" key="16">
    <source>
        <dbReference type="EMBL" id="HFK21091.1"/>
    </source>
</evidence>
<evidence type="ECO:0000256" key="11">
    <source>
        <dbReference type="ARBA" id="ARBA00038489"/>
    </source>
</evidence>
<keyword evidence="6" id="KW-0560">Oxidoreductase</keyword>
<gene>
    <name evidence="16" type="ORF">ENS19_07455</name>
</gene>
<dbReference type="InterPro" id="IPR050924">
    <property type="entry name" value="Peroxiredoxin_BCP/PrxQ"/>
</dbReference>
<dbReference type="FunFam" id="3.40.30.10:FF:000122">
    <property type="entry name" value="Peroxiredoxin Q chloroplastic"/>
    <property type="match status" value="1"/>
</dbReference>
<evidence type="ECO:0000256" key="12">
    <source>
        <dbReference type="ARBA" id="ARBA00049091"/>
    </source>
</evidence>
<dbReference type="PROSITE" id="PS51352">
    <property type="entry name" value="THIOREDOXIN_2"/>
    <property type="match status" value="1"/>
</dbReference>
<dbReference type="InterPro" id="IPR000866">
    <property type="entry name" value="AhpC/TSA"/>
</dbReference>
<reference evidence="16" key="1">
    <citation type="journal article" date="2020" name="mSystems">
        <title>Genome- and Community-Level Interaction Insights into Carbon Utilization and Element Cycling Functions of Hydrothermarchaeota in Hydrothermal Sediment.</title>
        <authorList>
            <person name="Zhou Z."/>
            <person name="Liu Y."/>
            <person name="Xu W."/>
            <person name="Pan J."/>
            <person name="Luo Z.H."/>
            <person name="Li M."/>
        </authorList>
    </citation>
    <scope>NUCLEOTIDE SEQUENCE [LARGE SCALE GENOMIC DNA]</scope>
    <source>
        <strain evidence="16">SpSt-468</strain>
    </source>
</reference>
<keyword evidence="3" id="KW-0575">Peroxidase</keyword>
<dbReference type="GO" id="GO:0009579">
    <property type="term" value="C:thylakoid"/>
    <property type="evidence" value="ECO:0007669"/>
    <property type="project" value="UniProtKB-SubCell"/>
</dbReference>
<evidence type="ECO:0000256" key="13">
    <source>
        <dbReference type="ARBA" id="ARBA00060385"/>
    </source>
</evidence>
<evidence type="ECO:0000256" key="10">
    <source>
        <dbReference type="ARBA" id="ARBA00032824"/>
    </source>
</evidence>
<evidence type="ECO:0000256" key="8">
    <source>
        <dbReference type="ARBA" id="ARBA00023157"/>
    </source>
</evidence>
<keyword evidence="4" id="KW-0049">Antioxidant</keyword>
<keyword evidence="5" id="KW-0809">Transit peptide</keyword>